<accession>A0A2I0W2V1</accession>
<evidence type="ECO:0000313" key="1">
    <source>
        <dbReference type="EMBL" id="PKU69981.1"/>
    </source>
</evidence>
<keyword evidence="2" id="KW-1185">Reference proteome</keyword>
<reference evidence="1 2" key="2">
    <citation type="journal article" date="2017" name="Nature">
        <title>The Apostasia genome and the evolution of orchids.</title>
        <authorList>
            <person name="Zhang G.Q."/>
            <person name="Liu K.W."/>
            <person name="Li Z."/>
            <person name="Lohaus R."/>
            <person name="Hsiao Y.Y."/>
            <person name="Niu S.C."/>
            <person name="Wang J.Y."/>
            <person name="Lin Y.C."/>
            <person name="Xu Q."/>
            <person name="Chen L.J."/>
            <person name="Yoshida K."/>
            <person name="Fujiwara S."/>
            <person name="Wang Z.W."/>
            <person name="Zhang Y.Q."/>
            <person name="Mitsuda N."/>
            <person name="Wang M."/>
            <person name="Liu G.H."/>
            <person name="Pecoraro L."/>
            <person name="Huang H.X."/>
            <person name="Xiao X.J."/>
            <person name="Lin M."/>
            <person name="Wu X.Y."/>
            <person name="Wu W.L."/>
            <person name="Chen Y.Y."/>
            <person name="Chang S.B."/>
            <person name="Sakamoto S."/>
            <person name="Ohme-Takagi M."/>
            <person name="Yagi M."/>
            <person name="Zeng S.J."/>
            <person name="Shen C.Y."/>
            <person name="Yeh C.M."/>
            <person name="Luo Y.B."/>
            <person name="Tsai W.C."/>
            <person name="Van de Peer Y."/>
            <person name="Liu Z.J."/>
        </authorList>
    </citation>
    <scope>NUCLEOTIDE SEQUENCE [LARGE SCALE GENOMIC DNA]</scope>
    <source>
        <tissue evidence="1">The whole plant</tissue>
    </source>
</reference>
<dbReference type="EMBL" id="KZ502969">
    <property type="protein sequence ID" value="PKU69981.1"/>
    <property type="molecule type" value="Genomic_DNA"/>
</dbReference>
<evidence type="ECO:0000313" key="2">
    <source>
        <dbReference type="Proteomes" id="UP000233837"/>
    </source>
</evidence>
<name>A0A2I0W2V1_9ASPA</name>
<reference evidence="1 2" key="1">
    <citation type="journal article" date="2016" name="Sci. Rep.">
        <title>The Dendrobium catenatum Lindl. genome sequence provides insights into polysaccharide synthase, floral development and adaptive evolution.</title>
        <authorList>
            <person name="Zhang G.Q."/>
            <person name="Xu Q."/>
            <person name="Bian C."/>
            <person name="Tsai W.C."/>
            <person name="Yeh C.M."/>
            <person name="Liu K.W."/>
            <person name="Yoshida K."/>
            <person name="Zhang L.S."/>
            <person name="Chang S.B."/>
            <person name="Chen F."/>
            <person name="Shi Y."/>
            <person name="Su Y.Y."/>
            <person name="Zhang Y.Q."/>
            <person name="Chen L.J."/>
            <person name="Yin Y."/>
            <person name="Lin M."/>
            <person name="Huang H."/>
            <person name="Deng H."/>
            <person name="Wang Z.W."/>
            <person name="Zhu S.L."/>
            <person name="Zhao X."/>
            <person name="Deng C."/>
            <person name="Niu S.C."/>
            <person name="Huang J."/>
            <person name="Wang M."/>
            <person name="Liu G.H."/>
            <person name="Yang H.J."/>
            <person name="Xiao X.J."/>
            <person name="Hsiao Y.Y."/>
            <person name="Wu W.L."/>
            <person name="Chen Y.Y."/>
            <person name="Mitsuda N."/>
            <person name="Ohme-Takagi M."/>
            <person name="Luo Y.B."/>
            <person name="Van de Peer Y."/>
            <person name="Liu Z.J."/>
        </authorList>
    </citation>
    <scope>NUCLEOTIDE SEQUENCE [LARGE SCALE GENOMIC DNA]</scope>
    <source>
        <tissue evidence="1">The whole plant</tissue>
    </source>
</reference>
<organism evidence="1 2">
    <name type="scientific">Dendrobium catenatum</name>
    <dbReference type="NCBI Taxonomy" id="906689"/>
    <lineage>
        <taxon>Eukaryota</taxon>
        <taxon>Viridiplantae</taxon>
        <taxon>Streptophyta</taxon>
        <taxon>Embryophyta</taxon>
        <taxon>Tracheophyta</taxon>
        <taxon>Spermatophyta</taxon>
        <taxon>Magnoliopsida</taxon>
        <taxon>Liliopsida</taxon>
        <taxon>Asparagales</taxon>
        <taxon>Orchidaceae</taxon>
        <taxon>Epidendroideae</taxon>
        <taxon>Malaxideae</taxon>
        <taxon>Dendrobiinae</taxon>
        <taxon>Dendrobium</taxon>
    </lineage>
</organism>
<dbReference type="AlphaFoldDB" id="A0A2I0W2V1"/>
<sequence length="102" mass="11500">MLASNSFNKQILCHLTLGFVLYHVRVSADELRNRSAEHKAAIVAEAERHIWPAIEAAEAHSIIERSIHIDLRSDANNMSPRAFTLYRAARRPDPDKNPGLLC</sequence>
<dbReference type="Proteomes" id="UP000233837">
    <property type="component" value="Unassembled WGS sequence"/>
</dbReference>
<protein>
    <submittedName>
        <fullName evidence="1">NADPH2:quinone reductase</fullName>
    </submittedName>
</protein>
<gene>
    <name evidence="1" type="ORF">MA16_Dca014940</name>
</gene>
<proteinExistence type="predicted"/>